<sequence>MKKLIGAVLFSLVLLASFTASANSLPPLRVSDPFGEVTAGTCMPLYVITWGGEYAVIHANGDAAHTTPNSLFGKAGLCFDLIHEDSPEKQLSGYVTGKTALLRGTVGMGVAGNEFLLFDSRLQPVAVILLTRSTGGDALVVGPGISTLANLVNKLIALQKYGPHMDFLIATLKFAGLSMKDVKIVWTSGLTGEDKDKPSDALLEKRADAAFVITFDANTLSSGGTVGTGSEGSLKGARTIFTTKSVDHATFDVYYARADYLATHRDALGKFAELIMVSQAELIALNKAKGPGWKAAVTAFQKILSKTVPDYASAQDMFMDCTPAGLALNEKFFTDPNFMRNFDTVVSEIQDAYIELGALTKKMPMKHAGWDYAALKRGGTLSYQAATPKFDEAKVTAVVSELDRSGTLDERLMDKPIEVLFSPNEEKFDIAPFKPHFDGLLAKLAVAGGSLMVIEGHADPLGYLKCLKASKDPAYAAKMDKELASKGGIVAACLSKNPGPAELARVKQAAKNKSAMRAYAVRDAFIAYAREKKLTFDPTQFTINPSGIEKPKSGMCGEIPCAPKTDADWRANMRVLFKVIQVEAEASTFEAL</sequence>
<proteinExistence type="predicted"/>
<organism evidence="2 3">
    <name type="scientific">Candidatus Falkowbacteria bacterium RIFOXYC2_FULL_48_21</name>
    <dbReference type="NCBI Taxonomy" id="1798005"/>
    <lineage>
        <taxon>Bacteria</taxon>
        <taxon>Candidatus Falkowiibacteriota</taxon>
    </lineage>
</organism>
<dbReference type="SUPFAM" id="SSF53850">
    <property type="entry name" value="Periplasmic binding protein-like II"/>
    <property type="match status" value="1"/>
</dbReference>
<dbReference type="EMBL" id="MFGM01000027">
    <property type="protein sequence ID" value="OGF36922.1"/>
    <property type="molecule type" value="Genomic_DNA"/>
</dbReference>
<keyword evidence="1" id="KW-0732">Signal</keyword>
<dbReference type="Proteomes" id="UP000178656">
    <property type="component" value="Unassembled WGS sequence"/>
</dbReference>
<dbReference type="AlphaFoldDB" id="A0A1F5TD69"/>
<comment type="caution">
    <text evidence="2">The sequence shown here is derived from an EMBL/GenBank/DDBJ whole genome shotgun (WGS) entry which is preliminary data.</text>
</comment>
<evidence type="ECO:0000256" key="1">
    <source>
        <dbReference type="SAM" id="SignalP"/>
    </source>
</evidence>
<feature type="chain" id="PRO_5009521353" description="SsuA/THI5-like domain-containing protein" evidence="1">
    <location>
        <begin position="23"/>
        <end position="592"/>
    </location>
</feature>
<evidence type="ECO:0008006" key="4">
    <source>
        <dbReference type="Google" id="ProtNLM"/>
    </source>
</evidence>
<accession>A0A1F5TD69</accession>
<evidence type="ECO:0000313" key="2">
    <source>
        <dbReference type="EMBL" id="OGF36922.1"/>
    </source>
</evidence>
<reference evidence="2 3" key="1">
    <citation type="journal article" date="2016" name="Nat. Commun.">
        <title>Thousands of microbial genomes shed light on interconnected biogeochemical processes in an aquifer system.</title>
        <authorList>
            <person name="Anantharaman K."/>
            <person name="Brown C.T."/>
            <person name="Hug L.A."/>
            <person name="Sharon I."/>
            <person name="Castelle C.J."/>
            <person name="Probst A.J."/>
            <person name="Thomas B.C."/>
            <person name="Singh A."/>
            <person name="Wilkins M.J."/>
            <person name="Karaoz U."/>
            <person name="Brodie E.L."/>
            <person name="Williams K.H."/>
            <person name="Hubbard S.S."/>
            <person name="Banfield J.F."/>
        </authorList>
    </citation>
    <scope>NUCLEOTIDE SEQUENCE [LARGE SCALE GENOMIC DNA]</scope>
</reference>
<dbReference type="Gene3D" id="3.40.190.10">
    <property type="entry name" value="Periplasmic binding protein-like II"/>
    <property type="match status" value="2"/>
</dbReference>
<gene>
    <name evidence="2" type="ORF">A2482_02890</name>
</gene>
<feature type="signal peptide" evidence="1">
    <location>
        <begin position="1"/>
        <end position="22"/>
    </location>
</feature>
<evidence type="ECO:0000313" key="3">
    <source>
        <dbReference type="Proteomes" id="UP000178656"/>
    </source>
</evidence>
<name>A0A1F5TD69_9BACT</name>
<protein>
    <recommendedName>
        <fullName evidence="4">SsuA/THI5-like domain-containing protein</fullName>
    </recommendedName>
</protein>